<proteinExistence type="predicted"/>
<organism evidence="1 2">
    <name type="scientific">Persea americana</name>
    <name type="common">Avocado</name>
    <dbReference type="NCBI Taxonomy" id="3435"/>
    <lineage>
        <taxon>Eukaryota</taxon>
        <taxon>Viridiplantae</taxon>
        <taxon>Streptophyta</taxon>
        <taxon>Embryophyta</taxon>
        <taxon>Tracheophyta</taxon>
        <taxon>Spermatophyta</taxon>
        <taxon>Magnoliopsida</taxon>
        <taxon>Magnoliidae</taxon>
        <taxon>Laurales</taxon>
        <taxon>Lauraceae</taxon>
        <taxon>Persea</taxon>
    </lineage>
</organism>
<name>A0ACC2LCV5_PERAE</name>
<protein>
    <submittedName>
        <fullName evidence="1">Uncharacterized protein</fullName>
    </submittedName>
</protein>
<keyword evidence="2" id="KW-1185">Reference proteome</keyword>
<dbReference type="EMBL" id="CM056815">
    <property type="protein sequence ID" value="KAJ8631279.1"/>
    <property type="molecule type" value="Genomic_DNA"/>
</dbReference>
<sequence length="92" mass="10450">MVDFFSNHASSLVHDVGHRGNAWVRRTLLVTASFLHTTRFRIGIFSFFLFLPLVHTKFENQESPSSLSFSGKEQQQSSGPAASLDRLQLLLW</sequence>
<evidence type="ECO:0000313" key="2">
    <source>
        <dbReference type="Proteomes" id="UP001234297"/>
    </source>
</evidence>
<reference evidence="1 2" key="1">
    <citation type="journal article" date="2022" name="Hortic Res">
        <title>A haplotype resolved chromosomal level avocado genome allows analysis of novel avocado genes.</title>
        <authorList>
            <person name="Nath O."/>
            <person name="Fletcher S.J."/>
            <person name="Hayward A."/>
            <person name="Shaw L.M."/>
            <person name="Masouleh A.K."/>
            <person name="Furtado A."/>
            <person name="Henry R.J."/>
            <person name="Mitter N."/>
        </authorList>
    </citation>
    <scope>NUCLEOTIDE SEQUENCE [LARGE SCALE GENOMIC DNA]</scope>
    <source>
        <strain evidence="2">cv. Hass</strain>
    </source>
</reference>
<gene>
    <name evidence="1" type="ORF">MRB53_024602</name>
</gene>
<dbReference type="Proteomes" id="UP001234297">
    <property type="component" value="Chromosome 7"/>
</dbReference>
<comment type="caution">
    <text evidence="1">The sequence shown here is derived from an EMBL/GenBank/DDBJ whole genome shotgun (WGS) entry which is preliminary data.</text>
</comment>
<evidence type="ECO:0000313" key="1">
    <source>
        <dbReference type="EMBL" id="KAJ8631279.1"/>
    </source>
</evidence>
<accession>A0ACC2LCV5</accession>